<dbReference type="InterPro" id="IPR020946">
    <property type="entry name" value="Flavin_mOase-like"/>
</dbReference>
<keyword evidence="5" id="KW-0521">NADP</keyword>
<dbReference type="EMBL" id="QFPJ01000012">
    <property type="protein sequence ID" value="PZQ22821.1"/>
    <property type="molecule type" value="Genomic_DNA"/>
</dbReference>
<name>A0A2W5L0I1_SPHMC</name>
<evidence type="ECO:0000256" key="6">
    <source>
        <dbReference type="ARBA" id="ARBA00023002"/>
    </source>
</evidence>
<reference evidence="8 9" key="1">
    <citation type="submission" date="2017-08" db="EMBL/GenBank/DDBJ databases">
        <title>Infants hospitalized years apart are colonized by the same room-sourced microbial strains.</title>
        <authorList>
            <person name="Brooks B."/>
            <person name="Olm M.R."/>
            <person name="Firek B.A."/>
            <person name="Baker R."/>
            <person name="Thomas B.C."/>
            <person name="Morowitz M.J."/>
            <person name="Banfield J.F."/>
        </authorList>
    </citation>
    <scope>NUCLEOTIDE SEQUENCE [LARGE SCALE GENOMIC DNA]</scope>
    <source>
        <strain evidence="8">S2_005_003_R2_47</strain>
    </source>
</reference>
<comment type="cofactor">
    <cofactor evidence="1">
        <name>FAD</name>
        <dbReference type="ChEBI" id="CHEBI:57692"/>
    </cofactor>
</comment>
<dbReference type="GO" id="GO:0004499">
    <property type="term" value="F:N,N-dimethylaniline monooxygenase activity"/>
    <property type="evidence" value="ECO:0007669"/>
    <property type="project" value="InterPro"/>
</dbReference>
<gene>
    <name evidence="8" type="ORF">DI569_07045</name>
</gene>
<protein>
    <submittedName>
        <fullName evidence="8">FAD-containing monooxygenase EthA</fullName>
    </submittedName>
</protein>
<keyword evidence="6" id="KW-0560">Oxidoreductase</keyword>
<evidence type="ECO:0000256" key="2">
    <source>
        <dbReference type="ARBA" id="ARBA00010139"/>
    </source>
</evidence>
<dbReference type="Pfam" id="PF00743">
    <property type="entry name" value="FMO-like"/>
    <property type="match status" value="1"/>
</dbReference>
<proteinExistence type="inferred from homology"/>
<dbReference type="GO" id="GO:0050661">
    <property type="term" value="F:NADP binding"/>
    <property type="evidence" value="ECO:0007669"/>
    <property type="project" value="InterPro"/>
</dbReference>
<comment type="caution">
    <text evidence="8">The sequence shown here is derived from an EMBL/GenBank/DDBJ whole genome shotgun (WGS) entry which is preliminary data.</text>
</comment>
<dbReference type="PANTHER" id="PTHR43872">
    <property type="entry name" value="MONOOXYGENASE, PUTATIVE (AFU_ORTHOLOGUE AFUA_8G02570)-RELATED"/>
    <property type="match status" value="1"/>
</dbReference>
<dbReference type="Gene3D" id="3.50.50.60">
    <property type="entry name" value="FAD/NAD(P)-binding domain"/>
    <property type="match status" value="1"/>
</dbReference>
<keyword evidence="7 8" id="KW-0503">Monooxygenase</keyword>
<evidence type="ECO:0000256" key="7">
    <source>
        <dbReference type="ARBA" id="ARBA00023033"/>
    </source>
</evidence>
<evidence type="ECO:0000313" key="9">
    <source>
        <dbReference type="Proteomes" id="UP000248597"/>
    </source>
</evidence>
<dbReference type="AlphaFoldDB" id="A0A2W5L0I1"/>
<dbReference type="Proteomes" id="UP000248597">
    <property type="component" value="Unassembled WGS sequence"/>
</dbReference>
<sequence length="510" mass="57497">MAKDRRAETAAAPVDQDVLIVGAGISGIGMAAHLRMMCPDRSFTLVERRAQLGGTWDLFRYPGVRSDSDMHTLGFVFEPWRHEKSIADGPSILDYLNRIVDERGIRERIRFNRKVVGADWDSAAARWTVTLEDEAGAVSTTTARWLYLGAGYYDYDEPFDANFTGREDFAGQILHPQFWPKDLDYRGKRVVVIGSGATAVTIVPSMAKEAAHVTMLQRTPTWYFIRPAKDGFANFLRKILPERLAYRITRFKNVKLQDISFRRARTQPQKVKDFLTKRLKKALGERYDEQAFTPPYDPWDQRLCLVPDADFFEAMKADKAAVVTDHIERFDNNGIQLKSGQHLDADIIVTATGLKLAVAGKIPVRVDGDPVDWSRHFYYKACMFSNVPNFSAVFGYLNASWTLRADIVSEYVCRVLNHMRDTGTEVATPVLEDPASLTEDNIFDFSSGYIQRSLHIMPKNAADLPWRLNQNYVQDRIDMKTGAIDDGVLNFGHARKGAGAAAPPELEAAE</sequence>
<evidence type="ECO:0000256" key="4">
    <source>
        <dbReference type="ARBA" id="ARBA00022827"/>
    </source>
</evidence>
<evidence type="ECO:0000256" key="5">
    <source>
        <dbReference type="ARBA" id="ARBA00022857"/>
    </source>
</evidence>
<evidence type="ECO:0000256" key="3">
    <source>
        <dbReference type="ARBA" id="ARBA00022630"/>
    </source>
</evidence>
<dbReference type="PANTHER" id="PTHR43872:SF1">
    <property type="entry name" value="MONOOXYGENASE, PUTATIVE (AFU_ORTHOLOGUE AFUA_8G02570)-RELATED"/>
    <property type="match status" value="1"/>
</dbReference>
<evidence type="ECO:0000313" key="8">
    <source>
        <dbReference type="EMBL" id="PZQ22821.1"/>
    </source>
</evidence>
<dbReference type="GO" id="GO:0050660">
    <property type="term" value="F:flavin adenine dinucleotide binding"/>
    <property type="evidence" value="ECO:0007669"/>
    <property type="project" value="InterPro"/>
</dbReference>
<comment type="similarity">
    <text evidence="2">Belongs to the FAD-binding monooxygenase family.</text>
</comment>
<dbReference type="InterPro" id="IPR036188">
    <property type="entry name" value="FAD/NAD-bd_sf"/>
</dbReference>
<keyword evidence="4" id="KW-0274">FAD</keyword>
<dbReference type="Pfam" id="PF13450">
    <property type="entry name" value="NAD_binding_8"/>
    <property type="match status" value="1"/>
</dbReference>
<dbReference type="FunFam" id="3.50.50.60:FF:000228">
    <property type="entry name" value="FAD-containing monooxygenase EthA"/>
    <property type="match status" value="1"/>
</dbReference>
<accession>A0A2W5L0I1</accession>
<organism evidence="8 9">
    <name type="scientific">Sphingopyxis macrogoltabida</name>
    <name type="common">Sphingomonas macrogoltabidus</name>
    <dbReference type="NCBI Taxonomy" id="33050"/>
    <lineage>
        <taxon>Bacteria</taxon>
        <taxon>Pseudomonadati</taxon>
        <taxon>Pseudomonadota</taxon>
        <taxon>Alphaproteobacteria</taxon>
        <taxon>Sphingomonadales</taxon>
        <taxon>Sphingomonadaceae</taxon>
        <taxon>Sphingopyxis</taxon>
    </lineage>
</organism>
<keyword evidence="3" id="KW-0285">Flavoprotein</keyword>
<dbReference type="SUPFAM" id="SSF51905">
    <property type="entry name" value="FAD/NAD(P)-binding domain"/>
    <property type="match status" value="1"/>
</dbReference>
<evidence type="ECO:0000256" key="1">
    <source>
        <dbReference type="ARBA" id="ARBA00001974"/>
    </source>
</evidence>
<dbReference type="InterPro" id="IPR051820">
    <property type="entry name" value="FAD-binding_MO"/>
</dbReference>